<dbReference type="EC" id="3.2.2.n1" evidence="1"/>
<dbReference type="STRING" id="1798495.A3C19_02690"/>
<dbReference type="EMBL" id="MFLI01000005">
    <property type="protein sequence ID" value="OGG62666.1"/>
    <property type="molecule type" value="Genomic_DNA"/>
</dbReference>
<dbReference type="Proteomes" id="UP000178532">
    <property type="component" value="Unassembled WGS sequence"/>
</dbReference>
<dbReference type="NCBIfam" id="TIGR00730">
    <property type="entry name" value="Rossman fold protein, TIGR00730 family"/>
    <property type="match status" value="1"/>
</dbReference>
<reference evidence="2 3" key="1">
    <citation type="journal article" date="2016" name="Nat. Commun.">
        <title>Thousands of microbial genomes shed light on interconnected biogeochemical processes in an aquifer system.</title>
        <authorList>
            <person name="Anantharaman K."/>
            <person name="Brown C.T."/>
            <person name="Hug L.A."/>
            <person name="Sharon I."/>
            <person name="Castelle C.J."/>
            <person name="Probst A.J."/>
            <person name="Thomas B.C."/>
            <person name="Singh A."/>
            <person name="Wilkins M.J."/>
            <person name="Karaoz U."/>
            <person name="Brodie E.L."/>
            <person name="Williams K.H."/>
            <person name="Hubbard S.S."/>
            <person name="Banfield J.F."/>
        </authorList>
    </citation>
    <scope>NUCLEOTIDE SEQUENCE [LARGE SCALE GENOMIC DNA]</scope>
</reference>
<accession>A0A1F6DMP2</accession>
<dbReference type="AlphaFoldDB" id="A0A1F6DMP2"/>
<comment type="caution">
    <text evidence="2">The sequence shown here is derived from an EMBL/GenBank/DDBJ whole genome shotgun (WGS) entry which is preliminary data.</text>
</comment>
<dbReference type="Gene3D" id="3.40.50.450">
    <property type="match status" value="1"/>
</dbReference>
<organism evidence="2 3">
    <name type="scientific">Candidatus Kaiserbacteria bacterium RIFCSPHIGHO2_02_FULL_54_22</name>
    <dbReference type="NCBI Taxonomy" id="1798495"/>
    <lineage>
        <taxon>Bacteria</taxon>
        <taxon>Candidatus Kaiseribacteriota</taxon>
    </lineage>
</organism>
<gene>
    <name evidence="2" type="ORF">A3C19_02690</name>
</gene>
<dbReference type="InterPro" id="IPR052341">
    <property type="entry name" value="LOG_family_nucleotidases"/>
</dbReference>
<name>A0A1F6DMP2_9BACT</name>
<dbReference type="SUPFAM" id="SSF102405">
    <property type="entry name" value="MCP/YpsA-like"/>
    <property type="match status" value="1"/>
</dbReference>
<keyword evidence="1" id="KW-0378">Hydrolase</keyword>
<dbReference type="PANTHER" id="PTHR43393:SF3">
    <property type="entry name" value="LYSINE DECARBOXYLASE-LIKE PROTEIN"/>
    <property type="match status" value="1"/>
</dbReference>
<evidence type="ECO:0000256" key="1">
    <source>
        <dbReference type="RuleBase" id="RU363015"/>
    </source>
</evidence>
<dbReference type="Pfam" id="PF03641">
    <property type="entry name" value="Lysine_decarbox"/>
    <property type="match status" value="1"/>
</dbReference>
<evidence type="ECO:0000313" key="2">
    <source>
        <dbReference type="EMBL" id="OGG62666.1"/>
    </source>
</evidence>
<protein>
    <recommendedName>
        <fullName evidence="1">Cytokinin riboside 5'-monophosphate phosphoribohydrolase</fullName>
        <ecNumber evidence="1">3.2.2.n1</ecNumber>
    </recommendedName>
</protein>
<proteinExistence type="inferred from homology"/>
<dbReference type="InterPro" id="IPR031100">
    <property type="entry name" value="LOG_fam"/>
</dbReference>
<sequence length="219" mass="24777">MPSERPLLVCKPKKIESWRVFKIMSEFIEGFDIIRRYGLAATFFGSSRASLEDEVYRHATELASRLAKRGFAVITGGSAGIMQAANKGAFEAGGVSVGLNINLPELQTYNPYLTEKFGFDHFFVRKVMLTYASEVYVYFPGGFGTLDEFFEIVTLIQSKKIRTVPIILYGKDFWEPLLGFIEKTLYKDYAAIDEGDMKLYTLIDSVDEAYDYILAHVSC</sequence>
<dbReference type="GO" id="GO:0005829">
    <property type="term" value="C:cytosol"/>
    <property type="evidence" value="ECO:0007669"/>
    <property type="project" value="TreeGrafter"/>
</dbReference>
<dbReference type="InterPro" id="IPR005269">
    <property type="entry name" value="LOG"/>
</dbReference>
<dbReference type="PANTHER" id="PTHR43393">
    <property type="entry name" value="CYTOKININ RIBOSIDE 5'-MONOPHOSPHATE PHOSPHORIBOHYDROLASE"/>
    <property type="match status" value="1"/>
</dbReference>
<evidence type="ECO:0000313" key="3">
    <source>
        <dbReference type="Proteomes" id="UP000178532"/>
    </source>
</evidence>
<dbReference type="GO" id="GO:0009691">
    <property type="term" value="P:cytokinin biosynthetic process"/>
    <property type="evidence" value="ECO:0007669"/>
    <property type="project" value="UniProtKB-UniRule"/>
</dbReference>
<keyword evidence="1" id="KW-0203">Cytokinin biosynthesis</keyword>
<comment type="similarity">
    <text evidence="1">Belongs to the LOG family.</text>
</comment>
<dbReference type="GO" id="GO:0016787">
    <property type="term" value="F:hydrolase activity"/>
    <property type="evidence" value="ECO:0007669"/>
    <property type="project" value="UniProtKB-KW"/>
</dbReference>